<dbReference type="EMBL" id="PFGC01000041">
    <property type="protein sequence ID" value="PIW36741.1"/>
    <property type="molecule type" value="Genomic_DNA"/>
</dbReference>
<dbReference type="InterPro" id="IPR029063">
    <property type="entry name" value="SAM-dependent_MTases_sf"/>
</dbReference>
<evidence type="ECO:0000313" key="2">
    <source>
        <dbReference type="Proteomes" id="UP000230292"/>
    </source>
</evidence>
<protein>
    <recommendedName>
        <fullName evidence="3">Methyltransferase domain-containing protein</fullName>
    </recommendedName>
</protein>
<evidence type="ECO:0000313" key="1">
    <source>
        <dbReference type="EMBL" id="PIW36741.1"/>
    </source>
</evidence>
<dbReference type="SUPFAM" id="SSF53335">
    <property type="entry name" value="S-adenosyl-L-methionine-dependent methyltransferases"/>
    <property type="match status" value="1"/>
</dbReference>
<evidence type="ECO:0008006" key="3">
    <source>
        <dbReference type="Google" id="ProtNLM"/>
    </source>
</evidence>
<gene>
    <name evidence="1" type="ORF">COW24_03590</name>
</gene>
<accession>A0A2M7H3E0</accession>
<dbReference type="CDD" id="cd02440">
    <property type="entry name" value="AdoMet_MTases"/>
    <property type="match status" value="1"/>
</dbReference>
<proteinExistence type="predicted"/>
<dbReference type="AlphaFoldDB" id="A0A2M7H3E0"/>
<dbReference type="Gene3D" id="3.40.50.150">
    <property type="entry name" value="Vaccinia Virus protein VP39"/>
    <property type="match status" value="1"/>
</dbReference>
<dbReference type="PANTHER" id="PTHR43861">
    <property type="entry name" value="TRANS-ACONITATE 2-METHYLTRANSFERASE-RELATED"/>
    <property type="match status" value="1"/>
</dbReference>
<comment type="caution">
    <text evidence="1">The sequence shown here is derived from an EMBL/GenBank/DDBJ whole genome shotgun (WGS) entry which is preliminary data.</text>
</comment>
<name>A0A2M7H3E0_9BACT</name>
<dbReference type="Proteomes" id="UP000230292">
    <property type="component" value="Unassembled WGS sequence"/>
</dbReference>
<reference evidence="1 2" key="1">
    <citation type="submission" date="2017-09" db="EMBL/GenBank/DDBJ databases">
        <title>Depth-based differentiation of microbial function through sediment-hosted aquifers and enrichment of novel symbionts in the deep terrestrial subsurface.</title>
        <authorList>
            <person name="Probst A.J."/>
            <person name="Ladd B."/>
            <person name="Jarett J.K."/>
            <person name="Geller-Mcgrath D.E."/>
            <person name="Sieber C.M."/>
            <person name="Emerson J.B."/>
            <person name="Anantharaman K."/>
            <person name="Thomas B.C."/>
            <person name="Malmstrom R."/>
            <person name="Stieglmeier M."/>
            <person name="Klingl A."/>
            <person name="Woyke T."/>
            <person name="Ryan C.M."/>
            <person name="Banfield J.F."/>
        </authorList>
    </citation>
    <scope>NUCLEOTIDE SEQUENCE [LARGE SCALE GENOMIC DNA]</scope>
    <source>
        <strain evidence="1">CG15_BIG_FIL_POST_REV_8_21_14_020_45_12</strain>
    </source>
</reference>
<sequence>MNKLDEIAHYYKIEDDFDMVYMQHNFIVAQDYFVGEKFLELGCATGESTLASMHFAKQIDVVEGSPVNIDITKKKVEAQNMPAVTVNFQEAYWEDFSFEENSYSDVLFFRGLEHLKDPAPVMKNIFKALKPGGRCHIVVPNANSLHRKIGVNMGLLKEVHELNDRDKSVGHERVFDLYTLLETVKSFDFEVVDWRGVMLKVLSNGQMQELCKDNENLIKGFFEVGKELPDRCAELYMAITPKK</sequence>
<dbReference type="Pfam" id="PF13489">
    <property type="entry name" value="Methyltransf_23"/>
    <property type="match status" value="1"/>
</dbReference>
<organism evidence="1 2">
    <name type="scientific">Candidatus Kerfeldbacteria bacterium CG15_BIG_FIL_POST_REV_8_21_14_020_45_12</name>
    <dbReference type="NCBI Taxonomy" id="2014247"/>
    <lineage>
        <taxon>Bacteria</taxon>
        <taxon>Candidatus Kerfeldiibacteriota</taxon>
    </lineage>
</organism>